<organism evidence="3 4">
    <name type="scientific">Rotaria magnacalcarata</name>
    <dbReference type="NCBI Taxonomy" id="392030"/>
    <lineage>
        <taxon>Eukaryota</taxon>
        <taxon>Metazoa</taxon>
        <taxon>Spiralia</taxon>
        <taxon>Gnathifera</taxon>
        <taxon>Rotifera</taxon>
        <taxon>Eurotatoria</taxon>
        <taxon>Bdelloidea</taxon>
        <taxon>Philodinida</taxon>
        <taxon>Philodinidae</taxon>
        <taxon>Rotaria</taxon>
    </lineage>
</organism>
<reference evidence="3" key="1">
    <citation type="submission" date="2021-02" db="EMBL/GenBank/DDBJ databases">
        <authorList>
            <person name="Nowell W R."/>
        </authorList>
    </citation>
    <scope>NUCLEOTIDE SEQUENCE</scope>
</reference>
<dbReference type="SUPFAM" id="SSF52200">
    <property type="entry name" value="Toll/Interleukin receptor TIR domain"/>
    <property type="match status" value="1"/>
</dbReference>
<comment type="similarity">
    <text evidence="1">Belongs to the transglutaminase-like superfamily. PNGase family.</text>
</comment>
<name>A0A816RFV7_9BILA</name>
<evidence type="ECO:0000256" key="1">
    <source>
        <dbReference type="PROSITE-ProRule" id="PRU00731"/>
    </source>
</evidence>
<dbReference type="InterPro" id="IPR000157">
    <property type="entry name" value="TIR_dom"/>
</dbReference>
<sequence>MDNIVLNLDQNEVKSSTDHHQTNVYNQSSVSKSMSTEELSTALKIWNPAFNEFKLGDSPETVSSYLPTPLLPDWLSMPQAFEYRHDLVKYFWLNLSEFGDQITKFIPPNMSVNEACYICFLFFDRKLFHISIRFFHDVTHQNYDKIVEAYARAVNTPVIECEHRKEFYYDDNRIIYFSCFHPERNFTCMTLILKDQTTSTDGHWFGLPYFHDQVPKSFLKPVISPQQYKYDIMISYCHKDKELCHQIYYRLLDSNFRVWIDLQNMYGPVVERMAEAIENTQFVLLCMSDAYKSSAYCQLEAEYGFKFQCILIPLVIKKDFTQTGWLGMLCGLRLYIDFTKTTFDVAYGKLLTEILRYRTQATNKIVSSIHDQQEKEQIIKSQVSDLTSTLCEVKSTNKNELQDRQNVSFAWERNHSKANIISGYIFSVTDEECRNGLFSLKYDSVFDLYYRNGIEEEKALGWVDRVYSYLNIQRKVEHAWHMVYLCRREQGENLSTGSISWLIQLDEELEKKYRFNRITLQYSSVTYDEYARVQWQLCIGEKKIIDIPEESNNSFEYCINEEENYLDDFRLRLIAVLTSSNDHNDNNAWQKAQLFRQSIEHSSHDEQSHCLQINVSIVERQICYF</sequence>
<evidence type="ECO:0000259" key="2">
    <source>
        <dbReference type="PROSITE" id="PS51398"/>
    </source>
</evidence>
<dbReference type="InterPro" id="IPR008979">
    <property type="entry name" value="Galactose-bd-like_sf"/>
</dbReference>
<proteinExistence type="inferred from homology"/>
<gene>
    <name evidence="3" type="ORF">MBJ925_LOCUS17138</name>
</gene>
<comment type="caution">
    <text evidence="3">The sequence shown here is derived from an EMBL/GenBank/DDBJ whole genome shotgun (WGS) entry which is preliminary data.</text>
</comment>
<dbReference type="GO" id="GO:0006516">
    <property type="term" value="P:glycoprotein catabolic process"/>
    <property type="evidence" value="ECO:0007669"/>
    <property type="project" value="InterPro"/>
</dbReference>
<dbReference type="InterPro" id="IPR006588">
    <property type="entry name" value="Peptide_N_glycanase_PAW_dom"/>
</dbReference>
<feature type="domain" description="PAW" evidence="2">
    <location>
        <begin position="400"/>
        <end position="620"/>
    </location>
</feature>
<dbReference type="SUPFAM" id="SSF49785">
    <property type="entry name" value="Galactose-binding domain-like"/>
    <property type="match status" value="1"/>
</dbReference>
<protein>
    <recommendedName>
        <fullName evidence="2">PAW domain-containing protein</fullName>
    </recommendedName>
</protein>
<dbReference type="GO" id="GO:0005737">
    <property type="term" value="C:cytoplasm"/>
    <property type="evidence" value="ECO:0007669"/>
    <property type="project" value="InterPro"/>
</dbReference>
<dbReference type="PROSITE" id="PS51398">
    <property type="entry name" value="PAW"/>
    <property type="match status" value="1"/>
</dbReference>
<dbReference type="PANTHER" id="PTHR46270">
    <property type="entry name" value="ARMADILLO-TYPE FOLD-RELATED"/>
    <property type="match status" value="1"/>
</dbReference>
<dbReference type="EMBL" id="CAJNRE010008474">
    <property type="protein sequence ID" value="CAF2073393.1"/>
    <property type="molecule type" value="Genomic_DNA"/>
</dbReference>
<evidence type="ECO:0000313" key="3">
    <source>
        <dbReference type="EMBL" id="CAF2073393.1"/>
    </source>
</evidence>
<dbReference type="InterPro" id="IPR038680">
    <property type="entry name" value="PAW_sf"/>
</dbReference>
<dbReference type="Pfam" id="PF04721">
    <property type="entry name" value="PAW"/>
    <property type="match status" value="1"/>
</dbReference>
<accession>A0A816RFV7</accession>
<dbReference type="PANTHER" id="PTHR46270:SF2">
    <property type="entry name" value="TIR DOMAIN-CONTAINING PROTEIN"/>
    <property type="match status" value="1"/>
</dbReference>
<dbReference type="Proteomes" id="UP000663824">
    <property type="component" value="Unassembled WGS sequence"/>
</dbReference>
<dbReference type="InterPro" id="IPR035897">
    <property type="entry name" value="Toll_tir_struct_dom_sf"/>
</dbReference>
<dbReference type="GO" id="GO:0007165">
    <property type="term" value="P:signal transduction"/>
    <property type="evidence" value="ECO:0007669"/>
    <property type="project" value="InterPro"/>
</dbReference>
<dbReference type="Gene3D" id="2.60.120.1020">
    <property type="entry name" value="Peptide N glycanase, PAW domain"/>
    <property type="match status" value="1"/>
</dbReference>
<dbReference type="Pfam" id="PF13676">
    <property type="entry name" value="TIR_2"/>
    <property type="match status" value="1"/>
</dbReference>
<evidence type="ECO:0000313" key="4">
    <source>
        <dbReference type="Proteomes" id="UP000663824"/>
    </source>
</evidence>
<dbReference type="AlphaFoldDB" id="A0A816RFV7"/>
<dbReference type="Gene3D" id="3.40.50.10140">
    <property type="entry name" value="Toll/interleukin-1 receptor homology (TIR) domain"/>
    <property type="match status" value="1"/>
</dbReference>